<feature type="non-terminal residue" evidence="1">
    <location>
        <position position="1"/>
    </location>
</feature>
<reference evidence="1" key="2">
    <citation type="submission" date="2016-06" db="EMBL/GenBank/DDBJ databases">
        <title>The genome of a short-lived fish provides insights into sex chromosome evolution and the genetic control of aging.</title>
        <authorList>
            <person name="Reichwald K."/>
            <person name="Felder M."/>
            <person name="Petzold A."/>
            <person name="Koch P."/>
            <person name="Groth M."/>
            <person name="Platzer M."/>
        </authorList>
    </citation>
    <scope>NUCLEOTIDE SEQUENCE</scope>
    <source>
        <tissue evidence="1">Brain</tissue>
    </source>
</reference>
<proteinExistence type="predicted"/>
<organism evidence="1">
    <name type="scientific">Nothobranchius pienaari</name>
    <dbReference type="NCBI Taxonomy" id="704102"/>
    <lineage>
        <taxon>Eukaryota</taxon>
        <taxon>Metazoa</taxon>
        <taxon>Chordata</taxon>
        <taxon>Craniata</taxon>
        <taxon>Vertebrata</taxon>
        <taxon>Euteleostomi</taxon>
        <taxon>Actinopterygii</taxon>
        <taxon>Neopterygii</taxon>
        <taxon>Teleostei</taxon>
        <taxon>Neoteleostei</taxon>
        <taxon>Acanthomorphata</taxon>
        <taxon>Ovalentaria</taxon>
        <taxon>Atherinomorphae</taxon>
        <taxon>Cyprinodontiformes</taxon>
        <taxon>Nothobranchiidae</taxon>
        <taxon>Nothobranchius</taxon>
    </lineage>
</organism>
<gene>
    <name evidence="1" type="primary">CU570881.1</name>
</gene>
<reference evidence="1" key="1">
    <citation type="submission" date="2016-05" db="EMBL/GenBank/DDBJ databases">
        <authorList>
            <person name="Lavstsen T."/>
            <person name="Jespersen J.S."/>
        </authorList>
    </citation>
    <scope>NUCLEOTIDE SEQUENCE</scope>
    <source>
        <tissue evidence="1">Brain</tissue>
    </source>
</reference>
<name>A0A1A8MI46_9TELE</name>
<dbReference type="EMBL" id="HAEF01015273">
    <property type="protein sequence ID" value="SBR56432.1"/>
    <property type="molecule type" value="Transcribed_RNA"/>
</dbReference>
<dbReference type="AlphaFoldDB" id="A0A1A8MI46"/>
<evidence type="ECO:0000313" key="1">
    <source>
        <dbReference type="EMBL" id="SBR56432.1"/>
    </source>
</evidence>
<accession>A0A1A8MI46</accession>
<feature type="non-terminal residue" evidence="1">
    <location>
        <position position="66"/>
    </location>
</feature>
<sequence length="66" mass="7342">LTATQGCRCICGRKNRKSVTIDPWHMGKENRRAGEEKDDPGCETVEAKCGEPPLLVSIPLYSRLVQ</sequence>
<protein>
    <submittedName>
        <fullName evidence="1">Uncharacterized protein</fullName>
    </submittedName>
</protein>